<dbReference type="EMBL" id="JADNRY010001214">
    <property type="protein sequence ID" value="KAF9019461.1"/>
    <property type="molecule type" value="Genomic_DNA"/>
</dbReference>
<evidence type="ECO:0000313" key="3">
    <source>
        <dbReference type="Proteomes" id="UP000772434"/>
    </source>
</evidence>
<proteinExistence type="predicted"/>
<protein>
    <submittedName>
        <fullName evidence="2">Uncharacterized protein</fullName>
    </submittedName>
</protein>
<accession>A0A9P5TVH0</accession>
<comment type="caution">
    <text evidence="2">The sequence shown here is derived from an EMBL/GenBank/DDBJ whole genome shotgun (WGS) entry which is preliminary data.</text>
</comment>
<reference evidence="2" key="1">
    <citation type="submission" date="2020-11" db="EMBL/GenBank/DDBJ databases">
        <authorList>
            <consortium name="DOE Joint Genome Institute"/>
            <person name="Ahrendt S."/>
            <person name="Riley R."/>
            <person name="Andreopoulos W."/>
            <person name="Labutti K."/>
            <person name="Pangilinan J."/>
            <person name="Ruiz-Duenas F.J."/>
            <person name="Barrasa J.M."/>
            <person name="Sanchez-Garcia M."/>
            <person name="Camarero S."/>
            <person name="Miyauchi S."/>
            <person name="Serrano A."/>
            <person name="Linde D."/>
            <person name="Babiker R."/>
            <person name="Drula E."/>
            <person name="Ayuso-Fernandez I."/>
            <person name="Pacheco R."/>
            <person name="Padilla G."/>
            <person name="Ferreira P."/>
            <person name="Barriuso J."/>
            <person name="Kellner H."/>
            <person name="Castanera R."/>
            <person name="Alfaro M."/>
            <person name="Ramirez L."/>
            <person name="Pisabarro A.G."/>
            <person name="Kuo A."/>
            <person name="Tritt A."/>
            <person name="Lipzen A."/>
            <person name="He G."/>
            <person name="Yan M."/>
            <person name="Ng V."/>
            <person name="Cullen D."/>
            <person name="Martin F."/>
            <person name="Rosso M.-N."/>
            <person name="Henrissat B."/>
            <person name="Hibbett D."/>
            <person name="Martinez A.T."/>
            <person name="Grigoriev I.V."/>
        </authorList>
    </citation>
    <scope>NUCLEOTIDE SEQUENCE</scope>
    <source>
        <strain evidence="2">AH 40177</strain>
    </source>
</reference>
<name>A0A9P5TVH0_9AGAR</name>
<keyword evidence="3" id="KW-1185">Reference proteome</keyword>
<organism evidence="2 3">
    <name type="scientific">Rhodocollybia butyracea</name>
    <dbReference type="NCBI Taxonomy" id="206335"/>
    <lineage>
        <taxon>Eukaryota</taxon>
        <taxon>Fungi</taxon>
        <taxon>Dikarya</taxon>
        <taxon>Basidiomycota</taxon>
        <taxon>Agaricomycotina</taxon>
        <taxon>Agaricomycetes</taxon>
        <taxon>Agaricomycetidae</taxon>
        <taxon>Agaricales</taxon>
        <taxon>Marasmiineae</taxon>
        <taxon>Omphalotaceae</taxon>
        <taxon>Rhodocollybia</taxon>
    </lineage>
</organism>
<evidence type="ECO:0000256" key="1">
    <source>
        <dbReference type="SAM" id="MobiDB-lite"/>
    </source>
</evidence>
<dbReference type="Proteomes" id="UP000772434">
    <property type="component" value="Unassembled WGS sequence"/>
</dbReference>
<feature type="compositionally biased region" description="Polar residues" evidence="1">
    <location>
        <begin position="21"/>
        <end position="30"/>
    </location>
</feature>
<sequence length="123" mass="13938">MDPKPTPKNPKTRPPRHKNTNKPPVSSENTNPPPKSHNKKLKPPVSVTLVTRMGYPMPGDDIGTALKTQTGRYIFHHGFNNCKKKLLYRNGMVKYSSFEGLTVRKISRNLRPHSVGYEYGDKP</sequence>
<evidence type="ECO:0000313" key="2">
    <source>
        <dbReference type="EMBL" id="KAF9019461.1"/>
    </source>
</evidence>
<feature type="compositionally biased region" description="Basic residues" evidence="1">
    <location>
        <begin position="10"/>
        <end position="20"/>
    </location>
</feature>
<dbReference type="AlphaFoldDB" id="A0A9P5TVH0"/>
<gene>
    <name evidence="2" type="ORF">BDP27DRAFT_1411906</name>
</gene>
<feature type="region of interest" description="Disordered" evidence="1">
    <location>
        <begin position="1"/>
        <end position="44"/>
    </location>
</feature>